<accession>A0A420ZBX8</accession>
<comment type="caution">
    <text evidence="1">The sequence shown here is derived from an EMBL/GenBank/DDBJ whole genome shotgun (WGS) entry which is preliminary data.</text>
</comment>
<dbReference type="EMBL" id="QMNG01000050">
    <property type="protein sequence ID" value="RLC36509.1"/>
    <property type="molecule type" value="Genomic_DNA"/>
</dbReference>
<dbReference type="NCBIfam" id="TIGR04088">
    <property type="entry name" value="cognate_SipW"/>
    <property type="match status" value="1"/>
</dbReference>
<evidence type="ECO:0008006" key="3">
    <source>
        <dbReference type="Google" id="ProtNLM"/>
    </source>
</evidence>
<dbReference type="InterPro" id="IPR023833">
    <property type="entry name" value="Signal_pept_SipW-depend-type"/>
</dbReference>
<organism evidence="1 2">
    <name type="scientific">candidate division Kazan bacterium</name>
    <dbReference type="NCBI Taxonomy" id="2202143"/>
    <lineage>
        <taxon>Bacteria</taxon>
        <taxon>Bacteria division Kazan-3B-28</taxon>
    </lineage>
</organism>
<name>A0A420ZBX8_UNCK3</name>
<dbReference type="AlphaFoldDB" id="A0A420ZBX8"/>
<gene>
    <name evidence="1" type="ORF">DRH29_04410</name>
</gene>
<sequence>MSRKILTSLSVIGVVAALVIGATTAYFGDAETSTGNKMKAGSLDLKIDLQCENGLCGFPLRDLSDEPSFFQECDIKPGDSGEVTVSWHVDNDAWASVQLADVYDWEYGCPESEAEEDSSCGTPGQGEGELSQYLTFTFWMDEGSAEGWQCPDNKPCQADPEEGNNILDGIENPFAENIPASQLVEGVWLPIELIPSTVYYLGMQWHLPPETGNIVQTDSLSARILLKVIQSRHNPRPSSGGLTNGGFENGNFAGWEVLYPELAEVATSYQSYTGSEDNDCGTLGSVYEPKEGDYFAVLHAGAGEGVYTLIRQTVNLHAGQKLAGWAAFDAKDYLPYDDDSAVVIVSGGPLATPWQKAVHDVGNCGETPWQYWSWTAPADGTYTLELKVRNVEDNALPSSALFDANVIE</sequence>
<dbReference type="Gene3D" id="2.60.120.260">
    <property type="entry name" value="Galactose-binding domain-like"/>
    <property type="match status" value="1"/>
</dbReference>
<protein>
    <recommendedName>
        <fullName evidence="3">SipW-cognate class signal peptide</fullName>
    </recommendedName>
</protein>
<evidence type="ECO:0000313" key="2">
    <source>
        <dbReference type="Proteomes" id="UP000281261"/>
    </source>
</evidence>
<dbReference type="Proteomes" id="UP000281261">
    <property type="component" value="Unassembled WGS sequence"/>
</dbReference>
<reference evidence="1 2" key="1">
    <citation type="submission" date="2018-06" db="EMBL/GenBank/DDBJ databases">
        <title>Extensive metabolic versatility and redundancy in microbially diverse, dynamic hydrothermal sediments.</title>
        <authorList>
            <person name="Dombrowski N."/>
            <person name="Teske A."/>
            <person name="Baker B.J."/>
        </authorList>
    </citation>
    <scope>NUCLEOTIDE SEQUENCE [LARGE SCALE GENOMIC DNA]</scope>
    <source>
        <strain evidence="1">B79_G16</strain>
    </source>
</reference>
<proteinExistence type="predicted"/>
<evidence type="ECO:0000313" key="1">
    <source>
        <dbReference type="EMBL" id="RLC36509.1"/>
    </source>
</evidence>